<organism evidence="1 2">
    <name type="scientific">Actinokineospora cianjurensis</name>
    <dbReference type="NCBI Taxonomy" id="585224"/>
    <lineage>
        <taxon>Bacteria</taxon>
        <taxon>Bacillati</taxon>
        <taxon>Actinomycetota</taxon>
        <taxon>Actinomycetes</taxon>
        <taxon>Pseudonocardiales</taxon>
        <taxon>Pseudonocardiaceae</taxon>
        <taxon>Actinokineospora</taxon>
    </lineage>
</organism>
<name>A0A421B7E9_9PSEU</name>
<proteinExistence type="predicted"/>
<protein>
    <submittedName>
        <fullName evidence="1">Uncharacterized protein</fullName>
    </submittedName>
</protein>
<dbReference type="RefSeq" id="WP_147459876.1">
    <property type="nucleotide sequence ID" value="NZ_RCDD01000001.1"/>
</dbReference>
<dbReference type="Proteomes" id="UP000282454">
    <property type="component" value="Unassembled WGS sequence"/>
</dbReference>
<evidence type="ECO:0000313" key="1">
    <source>
        <dbReference type="EMBL" id="RLK60412.1"/>
    </source>
</evidence>
<sequence length="297" mass="33330">MTLLAAWVQRHETLQQLVVCSDSRVSGGESWNVYPKVLVLPRPGAVIAWSGLAAEATPFVMQAINTCILHDGNLSGRADIGYVAKKIHAVYSDLRRHITDLPVGQENPDVPEIDVMLCGWSWRRLRFEGYAYQYDSFGTLNMRRLDRLDEDARYGVHFLGDAGKVAKRRLDEVLRERGMYPPARDCFDAAKEAKGSFLNWEPLEVMLELISDPEVRTVGGVPQISCIYQRGESEIFVWRDEEGISHFGGRPIPSNERFDRRIIRSSGAGFSVSFSDQSMSAAKIEGSADTFDLSQKP</sequence>
<keyword evidence="2" id="KW-1185">Reference proteome</keyword>
<gene>
    <name evidence="1" type="ORF">CLV68_0916</name>
</gene>
<dbReference type="OrthoDB" id="582107at2"/>
<comment type="caution">
    <text evidence="1">The sequence shown here is derived from an EMBL/GenBank/DDBJ whole genome shotgun (WGS) entry which is preliminary data.</text>
</comment>
<accession>A0A421B7E9</accession>
<reference evidence="1 2" key="1">
    <citation type="submission" date="2018-10" db="EMBL/GenBank/DDBJ databases">
        <title>Genomic Encyclopedia of Archaeal and Bacterial Type Strains, Phase II (KMG-II): from individual species to whole genera.</title>
        <authorList>
            <person name="Goeker M."/>
        </authorList>
    </citation>
    <scope>NUCLEOTIDE SEQUENCE [LARGE SCALE GENOMIC DNA]</scope>
    <source>
        <strain evidence="1 2">DSM 45657</strain>
    </source>
</reference>
<dbReference type="EMBL" id="RCDD01000001">
    <property type="protein sequence ID" value="RLK60412.1"/>
    <property type="molecule type" value="Genomic_DNA"/>
</dbReference>
<dbReference type="AlphaFoldDB" id="A0A421B7E9"/>
<evidence type="ECO:0000313" key="2">
    <source>
        <dbReference type="Proteomes" id="UP000282454"/>
    </source>
</evidence>